<dbReference type="RefSeq" id="WP_215619571.1">
    <property type="nucleotide sequence ID" value="NZ_JADOER010000016.1"/>
</dbReference>
<proteinExistence type="predicted"/>
<keyword evidence="3" id="KW-1185">Reference proteome</keyword>
<dbReference type="Pfam" id="PF01609">
    <property type="entry name" value="DDE_Tnp_1"/>
    <property type="match status" value="1"/>
</dbReference>
<dbReference type="Proteomes" id="UP001196661">
    <property type="component" value="Unassembled WGS sequence"/>
</dbReference>
<accession>A0ABS5Y8I0</accession>
<dbReference type="EMBL" id="JADOER010000016">
    <property type="protein sequence ID" value="MBT9313679.1"/>
    <property type="molecule type" value="Genomic_DNA"/>
</dbReference>
<name>A0ABS5Y8I0_9CYAN</name>
<sequence>MAHLWLGRVVKILDGSNVVMADTPANQVAYPQHSNQKAGCGFPIAKLLVVFSLATAAAVAIRIADFNTSEITLARQWYQTLAPGDIVLADRAYGSYVDLALVAHHKADGDLPQKKWTYPMSRNAG</sequence>
<evidence type="ECO:0000259" key="1">
    <source>
        <dbReference type="Pfam" id="PF01609"/>
    </source>
</evidence>
<organism evidence="2 3">
    <name type="scientific">Leptothoe kymatousa TAU-MAC 1615</name>
    <dbReference type="NCBI Taxonomy" id="2364775"/>
    <lineage>
        <taxon>Bacteria</taxon>
        <taxon>Bacillati</taxon>
        <taxon>Cyanobacteriota</taxon>
        <taxon>Cyanophyceae</taxon>
        <taxon>Nodosilineales</taxon>
        <taxon>Cymatolegaceae</taxon>
        <taxon>Leptothoe</taxon>
        <taxon>Leptothoe kymatousa</taxon>
    </lineage>
</organism>
<comment type="caution">
    <text evidence="2">The sequence shown here is derived from an EMBL/GenBank/DDBJ whole genome shotgun (WGS) entry which is preliminary data.</text>
</comment>
<reference evidence="2 3" key="1">
    <citation type="journal article" date="2021" name="Mar. Drugs">
        <title>Genome Reduction and Secondary Metabolism of the Marine Sponge-Associated Cyanobacterium Leptothoe.</title>
        <authorList>
            <person name="Konstantinou D."/>
            <person name="Popin R.V."/>
            <person name="Fewer D.P."/>
            <person name="Sivonen K."/>
            <person name="Gkelis S."/>
        </authorList>
    </citation>
    <scope>NUCLEOTIDE SEQUENCE [LARGE SCALE GENOMIC DNA]</scope>
    <source>
        <strain evidence="2 3">TAU-MAC 1615</strain>
    </source>
</reference>
<evidence type="ECO:0000313" key="3">
    <source>
        <dbReference type="Proteomes" id="UP001196661"/>
    </source>
</evidence>
<protein>
    <submittedName>
        <fullName evidence="2">Transposase</fullName>
    </submittedName>
</protein>
<gene>
    <name evidence="2" type="ORF">IXB28_15820</name>
</gene>
<feature type="domain" description="Transposase IS4-like" evidence="1">
    <location>
        <begin position="7"/>
        <end position="105"/>
    </location>
</feature>
<evidence type="ECO:0000313" key="2">
    <source>
        <dbReference type="EMBL" id="MBT9313679.1"/>
    </source>
</evidence>
<dbReference type="InterPro" id="IPR002559">
    <property type="entry name" value="Transposase_11"/>
</dbReference>